<dbReference type="GO" id="GO:0034388">
    <property type="term" value="C:Pwp2p-containing subcomplex of 90S preribosome"/>
    <property type="evidence" value="ECO:0007669"/>
    <property type="project" value="TreeGrafter"/>
</dbReference>
<protein>
    <submittedName>
        <fullName evidence="6">Uncharacterized protein</fullName>
    </submittedName>
</protein>
<reference evidence="6 7" key="1">
    <citation type="journal article" date="2022" name="Nat. Plants">
        <title>Genomes of leafy and leafless Platanthera orchids illuminate the evolution of mycoheterotrophy.</title>
        <authorList>
            <person name="Li M.H."/>
            <person name="Liu K.W."/>
            <person name="Li Z."/>
            <person name="Lu H.C."/>
            <person name="Ye Q.L."/>
            <person name="Zhang D."/>
            <person name="Wang J.Y."/>
            <person name="Li Y.F."/>
            <person name="Zhong Z.M."/>
            <person name="Liu X."/>
            <person name="Yu X."/>
            <person name="Liu D.K."/>
            <person name="Tu X.D."/>
            <person name="Liu B."/>
            <person name="Hao Y."/>
            <person name="Liao X.Y."/>
            <person name="Jiang Y.T."/>
            <person name="Sun W.H."/>
            <person name="Chen J."/>
            <person name="Chen Y.Q."/>
            <person name="Ai Y."/>
            <person name="Zhai J.W."/>
            <person name="Wu S.S."/>
            <person name="Zhou Z."/>
            <person name="Hsiao Y.Y."/>
            <person name="Wu W.L."/>
            <person name="Chen Y.Y."/>
            <person name="Lin Y.F."/>
            <person name="Hsu J.L."/>
            <person name="Li C.Y."/>
            <person name="Wang Z.W."/>
            <person name="Zhao X."/>
            <person name="Zhong W.Y."/>
            <person name="Ma X.K."/>
            <person name="Ma L."/>
            <person name="Huang J."/>
            <person name="Chen G.Z."/>
            <person name="Huang M.Z."/>
            <person name="Huang L."/>
            <person name="Peng D.H."/>
            <person name="Luo Y.B."/>
            <person name="Zou S.Q."/>
            <person name="Chen S.P."/>
            <person name="Lan S."/>
            <person name="Tsai W.C."/>
            <person name="Van de Peer Y."/>
            <person name="Liu Z.J."/>
        </authorList>
    </citation>
    <scope>NUCLEOTIDE SEQUENCE [LARGE SCALE GENOMIC DNA]</scope>
    <source>
        <strain evidence="6">Lor287</strain>
    </source>
</reference>
<comment type="subcellular location">
    <subcellularLocation>
        <location evidence="1">Nucleus</location>
        <location evidence="1">Nucleolus</location>
    </subcellularLocation>
</comment>
<evidence type="ECO:0000313" key="7">
    <source>
        <dbReference type="Proteomes" id="UP001418222"/>
    </source>
</evidence>
<dbReference type="GO" id="GO:0032040">
    <property type="term" value="C:small-subunit processome"/>
    <property type="evidence" value="ECO:0007669"/>
    <property type="project" value="TreeGrafter"/>
</dbReference>
<keyword evidence="2" id="KW-0698">rRNA processing</keyword>
<dbReference type="InterPro" id="IPR045161">
    <property type="entry name" value="Utp18"/>
</dbReference>
<dbReference type="EMBL" id="JBBWWQ010000003">
    <property type="protein sequence ID" value="KAK8951846.1"/>
    <property type="molecule type" value="Genomic_DNA"/>
</dbReference>
<comment type="caution">
    <text evidence="6">The sequence shown here is derived from an EMBL/GenBank/DDBJ whole genome shotgun (WGS) entry which is preliminary data.</text>
</comment>
<dbReference type="Proteomes" id="UP001418222">
    <property type="component" value="Unassembled WGS sequence"/>
</dbReference>
<proteinExistence type="predicted"/>
<keyword evidence="3" id="KW-0853">WD repeat</keyword>
<accession>A0AAP0BX39</accession>
<evidence type="ECO:0000256" key="1">
    <source>
        <dbReference type="ARBA" id="ARBA00004604"/>
    </source>
</evidence>
<gene>
    <name evidence="6" type="ORF">KSP39_PZI003348</name>
</gene>
<evidence type="ECO:0000256" key="4">
    <source>
        <dbReference type="ARBA" id="ARBA00022737"/>
    </source>
</evidence>
<dbReference type="GO" id="GO:0006364">
    <property type="term" value="P:rRNA processing"/>
    <property type="evidence" value="ECO:0007669"/>
    <property type="project" value="UniProtKB-KW"/>
</dbReference>
<evidence type="ECO:0000256" key="3">
    <source>
        <dbReference type="ARBA" id="ARBA00022574"/>
    </source>
</evidence>
<name>A0AAP0BX39_9ASPA</name>
<dbReference type="AlphaFoldDB" id="A0AAP0BX39"/>
<evidence type="ECO:0000313" key="6">
    <source>
        <dbReference type="EMBL" id="KAK8951846.1"/>
    </source>
</evidence>
<keyword evidence="5" id="KW-0539">Nucleus</keyword>
<organism evidence="6 7">
    <name type="scientific">Platanthera zijinensis</name>
    <dbReference type="NCBI Taxonomy" id="2320716"/>
    <lineage>
        <taxon>Eukaryota</taxon>
        <taxon>Viridiplantae</taxon>
        <taxon>Streptophyta</taxon>
        <taxon>Embryophyta</taxon>
        <taxon>Tracheophyta</taxon>
        <taxon>Spermatophyta</taxon>
        <taxon>Magnoliopsida</taxon>
        <taxon>Liliopsida</taxon>
        <taxon>Asparagales</taxon>
        <taxon>Orchidaceae</taxon>
        <taxon>Orchidoideae</taxon>
        <taxon>Orchideae</taxon>
        <taxon>Orchidinae</taxon>
        <taxon>Platanthera</taxon>
    </lineage>
</organism>
<dbReference type="PANTHER" id="PTHR18359:SF0">
    <property type="entry name" value="U3 SMALL NUCLEOLAR RNA-ASSOCIATED PROTEIN 18 HOMOLOG"/>
    <property type="match status" value="1"/>
</dbReference>
<keyword evidence="7" id="KW-1185">Reference proteome</keyword>
<evidence type="ECO:0000256" key="2">
    <source>
        <dbReference type="ARBA" id="ARBA00022552"/>
    </source>
</evidence>
<evidence type="ECO:0000256" key="5">
    <source>
        <dbReference type="ARBA" id="ARBA00023242"/>
    </source>
</evidence>
<keyword evidence="4" id="KW-0677">Repeat</keyword>
<dbReference type="PANTHER" id="PTHR18359">
    <property type="entry name" value="WD-REPEAT PROTEIN-RELATED"/>
    <property type="match status" value="1"/>
</dbReference>
<sequence>MKVNSEDPSIGPINSVQFHRNGQLLLTYVFDLVKAGVEKVGSLMGRDEKSLELFEVSPDSSTIAFVGNQGFILLLEKFFDTSNVSECRALYK</sequence>